<dbReference type="InterPro" id="IPR025110">
    <property type="entry name" value="AMP-bd_C"/>
</dbReference>
<dbReference type="PANTHER" id="PTHR43767:SF1">
    <property type="entry name" value="NONRIBOSOMAL PEPTIDE SYNTHASE PES1 (EUROFUNG)-RELATED"/>
    <property type="match status" value="1"/>
</dbReference>
<protein>
    <submittedName>
        <fullName evidence="3">Acyl-CoA synthetase</fullName>
    </submittedName>
</protein>
<feature type="domain" description="AMP-binding enzyme C-terminal" evidence="2">
    <location>
        <begin position="421"/>
        <end position="499"/>
    </location>
</feature>
<evidence type="ECO:0000313" key="3">
    <source>
        <dbReference type="EMBL" id="GAA3392684.1"/>
    </source>
</evidence>
<dbReference type="Gene3D" id="3.40.50.12780">
    <property type="entry name" value="N-terminal domain of ligase-like"/>
    <property type="match status" value="1"/>
</dbReference>
<proteinExistence type="predicted"/>
<sequence length="515" mass="55705">MVYPGSHARSRPDHPAVVMADGGTLTYAELESRSLRLAAALRSSGLRRGDGVALIAENHLRFFEVYWGAMRSGLYFTAVNWHLAPAEAAYLIADSGARALVTTGQQAETAAEAVATAPDCRVRLILDGAAEGFVSYDDALATADGTALDDQPLGQVMLYSSGTTGRPKGIRRALRDVQVSDPEAAGVSRLGSALLGMGPDTVYLCPAPLYHAAGLQWSAGIHELGGTLVVLPRFDAEDLLRTIERHRVTHVQVVPTMLVRLLKLPAEVRRRYDLSSLRAVVHAAAPCPPEVKRQTLDWLGPIVHEYYAATEGAGLTYIGPQDWLAHPGSVGKALLGEPHICDERGRELPPGEPGLIYFGQAQPAFEYHRAAEKTAESRHPEHPNWATTGDVGYLDEDGYLYLTDRKNFTIISGGVNIYPAEIESCLTMHPKVGDVAVIGLPDLEMGERVHAVVEPAPGVAGTPELADELRAYARAHLAGFKVPRTVDFRAELPRLPTGKLRKSDLRAEYLDTARS</sequence>
<keyword evidence="4" id="KW-1185">Reference proteome</keyword>
<evidence type="ECO:0000259" key="2">
    <source>
        <dbReference type="Pfam" id="PF13193"/>
    </source>
</evidence>
<dbReference type="PROSITE" id="PS00455">
    <property type="entry name" value="AMP_BINDING"/>
    <property type="match status" value="1"/>
</dbReference>
<dbReference type="InterPro" id="IPR020845">
    <property type="entry name" value="AMP-binding_CS"/>
</dbReference>
<dbReference type="InterPro" id="IPR042099">
    <property type="entry name" value="ANL_N_sf"/>
</dbReference>
<name>A0ABP6T497_9ACTN</name>
<dbReference type="EMBL" id="BAAAYN010000038">
    <property type="protein sequence ID" value="GAA3392684.1"/>
    <property type="molecule type" value="Genomic_DNA"/>
</dbReference>
<evidence type="ECO:0000313" key="4">
    <source>
        <dbReference type="Proteomes" id="UP001501676"/>
    </source>
</evidence>
<gene>
    <name evidence="3" type="ORF">GCM10020369_55360</name>
</gene>
<dbReference type="InterPro" id="IPR000873">
    <property type="entry name" value="AMP-dep_synth/lig_dom"/>
</dbReference>
<evidence type="ECO:0000259" key="1">
    <source>
        <dbReference type="Pfam" id="PF00501"/>
    </source>
</evidence>
<organism evidence="3 4">
    <name type="scientific">Cryptosporangium minutisporangium</name>
    <dbReference type="NCBI Taxonomy" id="113569"/>
    <lineage>
        <taxon>Bacteria</taxon>
        <taxon>Bacillati</taxon>
        <taxon>Actinomycetota</taxon>
        <taxon>Actinomycetes</taxon>
        <taxon>Cryptosporangiales</taxon>
        <taxon>Cryptosporangiaceae</taxon>
        <taxon>Cryptosporangium</taxon>
    </lineage>
</organism>
<dbReference type="SUPFAM" id="SSF56801">
    <property type="entry name" value="Acetyl-CoA synthetase-like"/>
    <property type="match status" value="1"/>
</dbReference>
<dbReference type="InterPro" id="IPR045851">
    <property type="entry name" value="AMP-bd_C_sf"/>
</dbReference>
<dbReference type="InterPro" id="IPR050237">
    <property type="entry name" value="ATP-dep_AMP-bd_enzyme"/>
</dbReference>
<accession>A0ABP6T497</accession>
<dbReference type="RefSeq" id="WP_345731158.1">
    <property type="nucleotide sequence ID" value="NZ_BAAAYN010000038.1"/>
</dbReference>
<reference evidence="4" key="1">
    <citation type="journal article" date="2019" name="Int. J. Syst. Evol. Microbiol.">
        <title>The Global Catalogue of Microorganisms (GCM) 10K type strain sequencing project: providing services to taxonomists for standard genome sequencing and annotation.</title>
        <authorList>
            <consortium name="The Broad Institute Genomics Platform"/>
            <consortium name="The Broad Institute Genome Sequencing Center for Infectious Disease"/>
            <person name="Wu L."/>
            <person name="Ma J."/>
        </authorList>
    </citation>
    <scope>NUCLEOTIDE SEQUENCE [LARGE SCALE GENOMIC DNA]</scope>
    <source>
        <strain evidence="4">JCM 9458</strain>
    </source>
</reference>
<dbReference type="Proteomes" id="UP001501676">
    <property type="component" value="Unassembled WGS sequence"/>
</dbReference>
<dbReference type="Gene3D" id="3.30.300.30">
    <property type="match status" value="1"/>
</dbReference>
<comment type="caution">
    <text evidence="3">The sequence shown here is derived from an EMBL/GenBank/DDBJ whole genome shotgun (WGS) entry which is preliminary data.</text>
</comment>
<dbReference type="Pfam" id="PF00501">
    <property type="entry name" value="AMP-binding"/>
    <property type="match status" value="1"/>
</dbReference>
<dbReference type="Pfam" id="PF13193">
    <property type="entry name" value="AMP-binding_C"/>
    <property type="match status" value="1"/>
</dbReference>
<dbReference type="PANTHER" id="PTHR43767">
    <property type="entry name" value="LONG-CHAIN-FATTY-ACID--COA LIGASE"/>
    <property type="match status" value="1"/>
</dbReference>
<feature type="domain" description="AMP-dependent synthetase/ligase" evidence="1">
    <location>
        <begin position="7"/>
        <end position="364"/>
    </location>
</feature>